<dbReference type="PROSITE" id="PS51257">
    <property type="entry name" value="PROKAR_LIPOPROTEIN"/>
    <property type="match status" value="1"/>
</dbReference>
<sequence>MNKRLIFFLLIGLGFCFLGIFLSGCGQTTQSDSSSSTSSIGIISIRGTLTSGQIQSSAITAKSGVKILAASASAVPDYTVVAIGKNNGGVFFADSKTDNSGNFTIGNLPSGESFYIEILDSNNRLTAPVAFGDSSGKAIMAVTPEAQTTIEVGDIVFDSDKSAAAAATEPTSFLDNNAQARVKDGEITVPVGAGNFGKGTGEAKYSGAYNSQKIDGDEDGLPNIFDADLNGDGIVNEIDGLYTMESFTKTDKDKSSSVYVFSNLKIEYSNSNSFDYEQYLHLAMGITPDPDKVNSISSVNLVSGPSCISKMKVFSVPGTTLEAIPAPGTLWSNTSYKLYKSENGGATAGWAISVNGVEPYINGSGDLKAGDIFKFKITYTDGSSEYITKMLNFIFTDIPRLVEYSFNNGSAWNTPPAILEGGTSTMTTASTSEITLKWSRPKDENGAEIIGADYTFEYSPAKGVSDVPEITKIENDSGSSTYLEATQDFAGLLDPGSSFLIGICIRSVANDNAAQNIWFNRDGSW</sequence>
<proteinExistence type="predicted"/>
<gene>
    <name evidence="1" type="ORF">A2290_04930</name>
</gene>
<dbReference type="AlphaFoldDB" id="A0A1F4RXR6"/>
<dbReference type="EMBL" id="MEUA01000063">
    <property type="protein sequence ID" value="OGC12978.1"/>
    <property type="molecule type" value="Genomic_DNA"/>
</dbReference>
<name>A0A1F4RXR6_UNCSA</name>
<organism evidence="1 2">
    <name type="scientific">candidate division WOR-1 bacterium RIFOXYB2_FULL_36_35</name>
    <dbReference type="NCBI Taxonomy" id="1802578"/>
    <lineage>
        <taxon>Bacteria</taxon>
        <taxon>Bacillati</taxon>
        <taxon>Saganbacteria</taxon>
    </lineage>
</organism>
<reference evidence="1 2" key="1">
    <citation type="journal article" date="2016" name="Nat. Commun.">
        <title>Thousands of microbial genomes shed light on interconnected biogeochemical processes in an aquifer system.</title>
        <authorList>
            <person name="Anantharaman K."/>
            <person name="Brown C.T."/>
            <person name="Hug L.A."/>
            <person name="Sharon I."/>
            <person name="Castelle C.J."/>
            <person name="Probst A.J."/>
            <person name="Thomas B.C."/>
            <person name="Singh A."/>
            <person name="Wilkins M.J."/>
            <person name="Karaoz U."/>
            <person name="Brodie E.L."/>
            <person name="Williams K.H."/>
            <person name="Hubbard S.S."/>
            <person name="Banfield J.F."/>
        </authorList>
    </citation>
    <scope>NUCLEOTIDE SEQUENCE [LARGE SCALE GENOMIC DNA]</scope>
</reference>
<dbReference type="Proteomes" id="UP000177905">
    <property type="component" value="Unassembled WGS sequence"/>
</dbReference>
<evidence type="ECO:0000313" key="2">
    <source>
        <dbReference type="Proteomes" id="UP000177905"/>
    </source>
</evidence>
<evidence type="ECO:0000313" key="1">
    <source>
        <dbReference type="EMBL" id="OGC12978.1"/>
    </source>
</evidence>
<comment type="caution">
    <text evidence="1">The sequence shown here is derived from an EMBL/GenBank/DDBJ whole genome shotgun (WGS) entry which is preliminary data.</text>
</comment>
<protein>
    <submittedName>
        <fullName evidence="1">Uncharacterized protein</fullName>
    </submittedName>
</protein>
<accession>A0A1F4RXR6</accession>